<dbReference type="KEGG" id="abp:AGABI1DRAFT109065"/>
<evidence type="ECO:0000256" key="1">
    <source>
        <dbReference type="SAM" id="MobiDB-lite"/>
    </source>
</evidence>
<feature type="region of interest" description="Disordered" evidence="1">
    <location>
        <begin position="76"/>
        <end position="160"/>
    </location>
</feature>
<dbReference type="RefSeq" id="XP_007333350.1">
    <property type="nucleotide sequence ID" value="XM_007333288.1"/>
</dbReference>
<dbReference type="OrthoDB" id="3049970at2759"/>
<reference evidence="4" key="1">
    <citation type="journal article" date="2012" name="Proc. Natl. Acad. Sci. U.S.A.">
        <title>Genome sequence of the button mushroom Agaricus bisporus reveals mechanisms governing adaptation to a humic-rich ecological niche.</title>
        <authorList>
            <person name="Morin E."/>
            <person name="Kohler A."/>
            <person name="Baker A.R."/>
            <person name="Foulongne-Oriol M."/>
            <person name="Lombard V."/>
            <person name="Nagy L.G."/>
            <person name="Ohm R.A."/>
            <person name="Patyshakuliyeva A."/>
            <person name="Brun A."/>
            <person name="Aerts A.L."/>
            <person name="Bailey A.M."/>
            <person name="Billette C."/>
            <person name="Coutinho P.M."/>
            <person name="Deakin G."/>
            <person name="Doddapaneni H."/>
            <person name="Floudas D."/>
            <person name="Grimwood J."/>
            <person name="Hilden K."/>
            <person name="Kuees U."/>
            <person name="LaButti K.M."/>
            <person name="Lapidus A."/>
            <person name="Lindquist E.A."/>
            <person name="Lucas S.M."/>
            <person name="Murat C."/>
            <person name="Riley R.W."/>
            <person name="Salamov A.A."/>
            <person name="Schmutz J."/>
            <person name="Subramanian V."/>
            <person name="Woesten H.A.B."/>
            <person name="Xu J."/>
            <person name="Eastwood D.C."/>
            <person name="Foster G.D."/>
            <person name="Sonnenberg A.S."/>
            <person name="Cullen D."/>
            <person name="de Vries R.P."/>
            <person name="Lundell T."/>
            <person name="Hibbett D.S."/>
            <person name="Henrissat B."/>
            <person name="Burton K.S."/>
            <person name="Kerrigan R.W."/>
            <person name="Challen M.P."/>
            <person name="Grigoriev I.V."/>
            <person name="Martin F."/>
        </authorList>
    </citation>
    <scope>NUCLEOTIDE SEQUENCE [LARGE SCALE GENOMIC DNA]</scope>
    <source>
        <strain evidence="4">JB137-S8 / ATCC MYA-4627 / FGSC 10392</strain>
    </source>
</reference>
<feature type="compositionally biased region" description="Low complexity" evidence="1">
    <location>
        <begin position="76"/>
        <end position="85"/>
    </location>
</feature>
<name>K5WYQ6_AGABU</name>
<evidence type="ECO:0000313" key="3">
    <source>
        <dbReference type="EMBL" id="EKM75968.1"/>
    </source>
</evidence>
<evidence type="ECO:0000313" key="4">
    <source>
        <dbReference type="Proteomes" id="UP000008493"/>
    </source>
</evidence>
<dbReference type="AlphaFoldDB" id="K5WYQ6"/>
<evidence type="ECO:0000256" key="2">
    <source>
        <dbReference type="SAM" id="Phobius"/>
    </source>
</evidence>
<dbReference type="EMBL" id="JH971406">
    <property type="protein sequence ID" value="EKM75968.1"/>
    <property type="molecule type" value="Genomic_DNA"/>
</dbReference>
<keyword evidence="4" id="KW-1185">Reference proteome</keyword>
<keyword evidence="2" id="KW-0812">Transmembrane</keyword>
<dbReference type="HOGENOM" id="CLU_692551_0_0_1"/>
<dbReference type="Proteomes" id="UP000008493">
    <property type="component" value="Unassembled WGS sequence"/>
</dbReference>
<feature type="region of interest" description="Disordered" evidence="1">
    <location>
        <begin position="231"/>
        <end position="253"/>
    </location>
</feature>
<feature type="region of interest" description="Disordered" evidence="1">
    <location>
        <begin position="376"/>
        <end position="398"/>
    </location>
</feature>
<feature type="compositionally biased region" description="Pro residues" evidence="1">
    <location>
        <begin position="234"/>
        <end position="251"/>
    </location>
</feature>
<protein>
    <submittedName>
        <fullName evidence="3">Uncharacterized protein</fullName>
    </submittedName>
</protein>
<feature type="transmembrane region" description="Helical" evidence="2">
    <location>
        <begin position="18"/>
        <end position="41"/>
    </location>
</feature>
<dbReference type="InParanoid" id="K5WYQ6"/>
<keyword evidence="2" id="KW-0472">Membrane</keyword>
<feature type="compositionally biased region" description="Polar residues" evidence="1">
    <location>
        <begin position="188"/>
        <end position="206"/>
    </location>
</feature>
<feature type="compositionally biased region" description="Low complexity" evidence="1">
    <location>
        <begin position="278"/>
        <end position="301"/>
    </location>
</feature>
<feature type="region of interest" description="Disordered" evidence="1">
    <location>
        <begin position="177"/>
        <end position="212"/>
    </location>
</feature>
<dbReference type="GeneID" id="18822681"/>
<keyword evidence="2" id="KW-1133">Transmembrane helix</keyword>
<feature type="region of interest" description="Disordered" evidence="1">
    <location>
        <begin position="265"/>
        <end position="305"/>
    </location>
</feature>
<proteinExistence type="predicted"/>
<dbReference type="OMA" id="NDRVYVE"/>
<gene>
    <name evidence="3" type="ORF">AGABI1DRAFT_109065</name>
</gene>
<sequence length="398" mass="43483">MASHVGLTRRAESNNNNIILIVSIIAGVVALLALIALIFIIRRRKSRKRQTLYDPSAPPLASYKYASEMGARSSLLRDTSSDLSRPLPYSLSSQKMSASDTSIRSSLQQEMTNTWYYPSPYPQPSHKRTTSDTNSRPSIQGYPKPYPSHSRFPSDSNSKLLLPELNNDRVYVERPVPVRRTGPEEHIASNNPTGQHYIQSSRQSSRSPDHAPAASTFCLLGMDVISSSNNPYLSPRPPLPRPPLPPLPPLIIPQKGIDRFASSQIPSTVAEESALPHPSAGYASSGSSTYSQSTPNSPSNPTYVIAPLNEAASPPLKQEEEGLARGNTAFVGTLLKARAERNPGGLVRGTSAVSHIERTGSIKSVGDKRYARRYRAKKSGRIEDMPKALQQGLHRGSR</sequence>
<accession>K5WYQ6</accession>
<feature type="compositionally biased region" description="Polar residues" evidence="1">
    <location>
        <begin position="90"/>
        <end position="116"/>
    </location>
</feature>
<organism evidence="3 4">
    <name type="scientific">Agaricus bisporus var. burnettii (strain JB137-S8 / ATCC MYA-4627 / FGSC 10392)</name>
    <name type="common">White button mushroom</name>
    <dbReference type="NCBI Taxonomy" id="597362"/>
    <lineage>
        <taxon>Eukaryota</taxon>
        <taxon>Fungi</taxon>
        <taxon>Dikarya</taxon>
        <taxon>Basidiomycota</taxon>
        <taxon>Agaricomycotina</taxon>
        <taxon>Agaricomycetes</taxon>
        <taxon>Agaricomycetidae</taxon>
        <taxon>Agaricales</taxon>
        <taxon>Agaricineae</taxon>
        <taxon>Agaricaceae</taxon>
        <taxon>Agaricus</taxon>
    </lineage>
</organism>